<evidence type="ECO:0000256" key="12">
    <source>
        <dbReference type="HAMAP-Rule" id="MF_00974"/>
    </source>
</evidence>
<evidence type="ECO:0000313" key="17">
    <source>
        <dbReference type="Proteomes" id="UP000714380"/>
    </source>
</evidence>
<keyword evidence="10 12" id="KW-0238">DNA-binding</keyword>
<dbReference type="Pfam" id="PF01807">
    <property type="entry name" value="Zn_ribbon_DnaG"/>
    <property type="match status" value="1"/>
</dbReference>
<keyword evidence="8 12" id="KW-0862">Zinc</keyword>
<dbReference type="InterPro" id="IPR034151">
    <property type="entry name" value="TOPRIM_DnaG_bac"/>
</dbReference>
<reference evidence="16 17" key="1">
    <citation type="submission" date="2020-12" db="EMBL/GenBank/DDBJ databases">
        <title>Novel Thalassolituus-related marine hydrocarbonoclastic bacteria mediated algae-derived hydrocarbons mineralization in twilight zone of the northern South China Sea.</title>
        <authorList>
            <person name="Dong C."/>
        </authorList>
    </citation>
    <scope>NUCLEOTIDE SEQUENCE [LARGE SCALE GENOMIC DNA]</scope>
    <source>
        <strain evidence="16 17">IMCC1826</strain>
    </source>
</reference>
<dbReference type="NCBIfam" id="TIGR01391">
    <property type="entry name" value="dnaG"/>
    <property type="match status" value="1"/>
</dbReference>
<dbReference type="Pfam" id="PF13662">
    <property type="entry name" value="Toprim_4"/>
    <property type="match status" value="1"/>
</dbReference>
<dbReference type="Gene3D" id="3.40.1360.10">
    <property type="match status" value="1"/>
</dbReference>
<evidence type="ECO:0000259" key="15">
    <source>
        <dbReference type="PROSITE" id="PS50880"/>
    </source>
</evidence>
<dbReference type="Pfam" id="PF08275">
    <property type="entry name" value="DNAG_N"/>
    <property type="match status" value="1"/>
</dbReference>
<feature type="region of interest" description="Disordered" evidence="14">
    <location>
        <begin position="588"/>
        <end position="619"/>
    </location>
</feature>
<dbReference type="InterPro" id="IPR013173">
    <property type="entry name" value="DNA_primase_DnaG_DnaB-bd_dom"/>
</dbReference>
<comment type="function">
    <text evidence="12 13">RNA polymerase that catalyzes the synthesis of short RNA molecules used as primers for DNA polymerase during DNA replication.</text>
</comment>
<comment type="caution">
    <text evidence="16">The sequence shown here is derived from an EMBL/GenBank/DDBJ whole genome shotgun (WGS) entry which is preliminary data.</text>
</comment>
<dbReference type="SMART" id="SM00400">
    <property type="entry name" value="ZnF_CHCC"/>
    <property type="match status" value="1"/>
</dbReference>
<dbReference type="SUPFAM" id="SSF117023">
    <property type="entry name" value="DNA primase DnaG, C-terminal domain"/>
    <property type="match status" value="1"/>
</dbReference>
<keyword evidence="4 12" id="KW-0548">Nucleotidyltransferase</keyword>
<dbReference type="Pfam" id="PF08278">
    <property type="entry name" value="DnaG_DnaB_bind"/>
    <property type="match status" value="1"/>
</dbReference>
<dbReference type="InterPro" id="IPR002694">
    <property type="entry name" value="Znf_CHC2"/>
</dbReference>
<accession>A0ABS7ZUH6</accession>
<dbReference type="PANTHER" id="PTHR30313">
    <property type="entry name" value="DNA PRIMASE"/>
    <property type="match status" value="1"/>
</dbReference>
<keyword evidence="2 12" id="KW-0639">Primosome</keyword>
<dbReference type="InterPro" id="IPR019475">
    <property type="entry name" value="DNA_primase_DnaB-bd"/>
</dbReference>
<dbReference type="PIRSF" id="PIRSF002811">
    <property type="entry name" value="DnaG"/>
    <property type="match status" value="1"/>
</dbReference>
<feature type="zinc finger region" description="CHC2-type" evidence="12">
    <location>
        <begin position="40"/>
        <end position="64"/>
    </location>
</feature>
<sequence length="619" mass="70100">MAGRIPQSFIDDLLARVDVIDVVDSRVKLKKTGKNYSACCPFHNEKSPSFTVSPDKQFYYCFGCGASGSALKFVMEFDGLSFPDAVEKLATQAGMEVPREQVSFEARQEIQHQPLFELMQKAGLYFEQMLRSHEQRGKAVDYLKNRGLSGKAAKFFGIGYAPVGWDNLQNFLAGEGDKETIKNLIACGMLIEKEDGRTYDRFRDRIMFPIRDARGRYIAFGGRVLRDEKPKYLNSPETPIFQKGRELYGLYEARKIRQKLTRFVIVEGYMDVVALAEFGIHYAVATLGTATSEHHLRRLFKIVPEVIFCFDGDQAGRTAAARAMETVLPVLDDGLQARFLFLPDGEDPDTLVRQEGKDAFEQRLNKAAHLPEFLFEHLKEQVDFDTLDGKARFDQLAAPLINRLPRNTTLRNLMEKSLQDLIGTESASLKKLENQPEAIAEPVYPQAEDSQPEPDYLYEDSSEPNIPHIDHSADTLAPLVHKALSSLVKQPELAQQLEVPDADAESEHERLLLEVLRKLKKAPQSSPVGLLIQWTGSPYQDELKAIADNPHSQIRPSASDIAEVLRQMNARKLSADVQNYTQRIARGDKLNDEERADYRNKQRQLHGIQKKRGRIYARP</sequence>
<keyword evidence="5 12" id="KW-0235">DNA replication</keyword>
<evidence type="ECO:0000256" key="5">
    <source>
        <dbReference type="ARBA" id="ARBA00022705"/>
    </source>
</evidence>
<dbReference type="InterPro" id="IPR037068">
    <property type="entry name" value="DNA_primase_core_N_sf"/>
</dbReference>
<keyword evidence="1 12" id="KW-0240">DNA-directed RNA polymerase</keyword>
<comment type="subunit">
    <text evidence="12">Monomer. Interacts with DnaB.</text>
</comment>
<dbReference type="InterPro" id="IPR030846">
    <property type="entry name" value="DnaG_bac"/>
</dbReference>
<dbReference type="Gene3D" id="3.90.980.10">
    <property type="entry name" value="DNA primase, catalytic core, N-terminal domain"/>
    <property type="match status" value="1"/>
</dbReference>
<dbReference type="PANTHER" id="PTHR30313:SF2">
    <property type="entry name" value="DNA PRIMASE"/>
    <property type="match status" value="1"/>
</dbReference>
<dbReference type="PROSITE" id="PS50880">
    <property type="entry name" value="TOPRIM"/>
    <property type="match status" value="1"/>
</dbReference>
<dbReference type="InterPro" id="IPR036977">
    <property type="entry name" value="DNA_primase_Znf_CHC2"/>
</dbReference>
<evidence type="ECO:0000313" key="16">
    <source>
        <dbReference type="EMBL" id="MCA6064215.1"/>
    </source>
</evidence>
<dbReference type="EMBL" id="JAEDAH010000058">
    <property type="protein sequence ID" value="MCA6064215.1"/>
    <property type="molecule type" value="Genomic_DNA"/>
</dbReference>
<evidence type="ECO:0000256" key="6">
    <source>
        <dbReference type="ARBA" id="ARBA00022723"/>
    </source>
</evidence>
<evidence type="ECO:0000256" key="14">
    <source>
        <dbReference type="SAM" id="MobiDB-lite"/>
    </source>
</evidence>
<evidence type="ECO:0000256" key="7">
    <source>
        <dbReference type="ARBA" id="ARBA00022771"/>
    </source>
</evidence>
<dbReference type="CDD" id="cd03364">
    <property type="entry name" value="TOPRIM_DnaG_primases"/>
    <property type="match status" value="1"/>
</dbReference>
<evidence type="ECO:0000256" key="13">
    <source>
        <dbReference type="PIRNR" id="PIRNR002811"/>
    </source>
</evidence>
<dbReference type="EC" id="2.7.7.101" evidence="12"/>
<keyword evidence="7 12" id="KW-0863">Zinc-finger</keyword>
<organism evidence="16 17">
    <name type="scientific">Thalassolituus marinus</name>
    <dbReference type="NCBI Taxonomy" id="671053"/>
    <lineage>
        <taxon>Bacteria</taxon>
        <taxon>Pseudomonadati</taxon>
        <taxon>Pseudomonadota</taxon>
        <taxon>Gammaproteobacteria</taxon>
        <taxon>Oceanospirillales</taxon>
        <taxon>Oceanospirillaceae</taxon>
        <taxon>Thalassolituus</taxon>
    </lineage>
</organism>
<name>A0ABS7ZUH6_9GAMM</name>
<evidence type="ECO:0000256" key="8">
    <source>
        <dbReference type="ARBA" id="ARBA00022833"/>
    </source>
</evidence>
<feature type="region of interest" description="Disordered" evidence="14">
    <location>
        <begin position="435"/>
        <end position="471"/>
    </location>
</feature>
<evidence type="ECO:0000256" key="3">
    <source>
        <dbReference type="ARBA" id="ARBA00022679"/>
    </source>
</evidence>
<dbReference type="HAMAP" id="MF_00974">
    <property type="entry name" value="DNA_primase_DnaG"/>
    <property type="match status" value="1"/>
</dbReference>
<evidence type="ECO:0000256" key="10">
    <source>
        <dbReference type="ARBA" id="ARBA00023125"/>
    </source>
</evidence>
<dbReference type="InterPro" id="IPR006295">
    <property type="entry name" value="DNA_primase_DnaG"/>
</dbReference>
<dbReference type="RefSeq" id="WP_225674968.1">
    <property type="nucleotide sequence ID" value="NZ_JAEDAH010000058.1"/>
</dbReference>
<evidence type="ECO:0000256" key="11">
    <source>
        <dbReference type="ARBA" id="ARBA00023163"/>
    </source>
</evidence>
<dbReference type="InterPro" id="IPR006171">
    <property type="entry name" value="TOPRIM_dom"/>
</dbReference>
<comment type="domain">
    <text evidence="12">Contains an N-terminal zinc-binding domain, a central core domain that contains the primase activity, and a C-terminal DnaB-binding domain.</text>
</comment>
<dbReference type="InterPro" id="IPR013264">
    <property type="entry name" value="DNAG_N"/>
</dbReference>
<dbReference type="SMART" id="SM00766">
    <property type="entry name" value="DnaG_DnaB_bind"/>
    <property type="match status" value="1"/>
</dbReference>
<dbReference type="SUPFAM" id="SSF56731">
    <property type="entry name" value="DNA primase core"/>
    <property type="match status" value="1"/>
</dbReference>
<dbReference type="Pfam" id="PF10410">
    <property type="entry name" value="DnaB_bind"/>
    <property type="match status" value="1"/>
</dbReference>
<proteinExistence type="inferred from homology"/>
<protein>
    <recommendedName>
        <fullName evidence="12 13">DNA primase</fullName>
        <ecNumber evidence="12">2.7.7.101</ecNumber>
    </recommendedName>
</protein>
<gene>
    <name evidence="12" type="primary">dnaG</name>
    <name evidence="16" type="ORF">I9W95_11420</name>
</gene>
<dbReference type="SUPFAM" id="SSF57783">
    <property type="entry name" value="Zinc beta-ribbon"/>
    <property type="match status" value="1"/>
</dbReference>
<dbReference type="SMART" id="SM00493">
    <property type="entry name" value="TOPRIM"/>
    <property type="match status" value="1"/>
</dbReference>
<comment type="similarity">
    <text evidence="12 13">Belongs to the DnaG primase family.</text>
</comment>
<dbReference type="InterPro" id="IPR050219">
    <property type="entry name" value="DnaG_primase"/>
</dbReference>
<keyword evidence="3 12" id="KW-0808">Transferase</keyword>
<feature type="compositionally biased region" description="Acidic residues" evidence="14">
    <location>
        <begin position="450"/>
        <end position="462"/>
    </location>
</feature>
<keyword evidence="9" id="KW-0460">Magnesium</keyword>
<comment type="catalytic activity">
    <reaction evidence="12">
        <text>ssDNA + n NTP = ssDNA/pppN(pN)n-1 hybrid + (n-1) diphosphate.</text>
        <dbReference type="EC" id="2.7.7.101"/>
    </reaction>
</comment>
<comment type="cofactor">
    <cofactor evidence="12 13">
        <name>Zn(2+)</name>
        <dbReference type="ChEBI" id="CHEBI:29105"/>
    </cofactor>
    <text evidence="12 13">Binds 1 zinc ion per monomer.</text>
</comment>
<dbReference type="Gene3D" id="1.20.50.20">
    <property type="entry name" value="DnaG, RNA polymerase domain, helical bundle"/>
    <property type="match status" value="1"/>
</dbReference>
<keyword evidence="6 12" id="KW-0479">Metal-binding</keyword>
<evidence type="ECO:0000256" key="2">
    <source>
        <dbReference type="ARBA" id="ARBA00022515"/>
    </source>
</evidence>
<evidence type="ECO:0000256" key="4">
    <source>
        <dbReference type="ARBA" id="ARBA00022695"/>
    </source>
</evidence>
<dbReference type="InterPro" id="IPR016136">
    <property type="entry name" value="DNA_helicase_N/primase_C"/>
</dbReference>
<feature type="domain" description="Toprim" evidence="15">
    <location>
        <begin position="261"/>
        <end position="343"/>
    </location>
</feature>
<dbReference type="Gene3D" id="3.90.580.10">
    <property type="entry name" value="Zinc finger, CHC2-type domain"/>
    <property type="match status" value="1"/>
</dbReference>
<feature type="compositionally biased region" description="Basic residues" evidence="14">
    <location>
        <begin position="601"/>
        <end position="619"/>
    </location>
</feature>
<feature type="compositionally biased region" description="Basic and acidic residues" evidence="14">
    <location>
        <begin position="588"/>
        <end position="600"/>
    </location>
</feature>
<keyword evidence="17" id="KW-1185">Reference proteome</keyword>
<keyword evidence="11 12" id="KW-0804">Transcription</keyword>
<dbReference type="Gene3D" id="1.10.860.10">
    <property type="entry name" value="DNAb Helicase, Chain A"/>
    <property type="match status" value="1"/>
</dbReference>
<evidence type="ECO:0000256" key="9">
    <source>
        <dbReference type="ARBA" id="ARBA00022842"/>
    </source>
</evidence>
<evidence type="ECO:0000256" key="1">
    <source>
        <dbReference type="ARBA" id="ARBA00022478"/>
    </source>
</evidence>
<dbReference type="Proteomes" id="UP000714380">
    <property type="component" value="Unassembled WGS sequence"/>
</dbReference>